<evidence type="ECO:0000259" key="5">
    <source>
        <dbReference type="Pfam" id="PF00692"/>
    </source>
</evidence>
<dbReference type="PANTHER" id="PTHR11241">
    <property type="entry name" value="DEOXYURIDINE 5'-TRIPHOSPHATE NUCLEOTIDOHYDROLASE"/>
    <property type="match status" value="1"/>
</dbReference>
<comment type="caution">
    <text evidence="6">The sequence shown here is derived from an EMBL/GenBank/DDBJ whole genome shotgun (WGS) entry which is preliminary data.</text>
</comment>
<dbReference type="GO" id="GO:0004170">
    <property type="term" value="F:dUTP diphosphatase activity"/>
    <property type="evidence" value="ECO:0007669"/>
    <property type="project" value="UniProtKB-EC"/>
</dbReference>
<dbReference type="GO" id="GO:0046081">
    <property type="term" value="P:dUTP catabolic process"/>
    <property type="evidence" value="ECO:0007669"/>
    <property type="project" value="InterPro"/>
</dbReference>
<dbReference type="NCBIfam" id="TIGR00576">
    <property type="entry name" value="dut"/>
    <property type="match status" value="1"/>
</dbReference>
<dbReference type="InterPro" id="IPR029054">
    <property type="entry name" value="dUTPase-like"/>
</dbReference>
<dbReference type="GO" id="GO:0000287">
    <property type="term" value="F:magnesium ion binding"/>
    <property type="evidence" value="ECO:0007669"/>
    <property type="project" value="InterPro"/>
</dbReference>
<dbReference type="EMBL" id="VGJJ01000003">
    <property type="protein sequence ID" value="MBM3281883.1"/>
    <property type="molecule type" value="Genomic_DNA"/>
</dbReference>
<dbReference type="InterPro" id="IPR033704">
    <property type="entry name" value="dUTPase_trimeric"/>
</dbReference>
<protein>
    <recommendedName>
        <fullName evidence="2">dUTP diphosphatase</fullName>
        <ecNumber evidence="2">3.6.1.23</ecNumber>
    </recommendedName>
</protein>
<evidence type="ECO:0000256" key="1">
    <source>
        <dbReference type="ARBA" id="ARBA00006581"/>
    </source>
</evidence>
<accession>A0A8T4C5X0</accession>
<dbReference type="Pfam" id="PF00692">
    <property type="entry name" value="dUTPase"/>
    <property type="match status" value="1"/>
</dbReference>
<evidence type="ECO:0000256" key="3">
    <source>
        <dbReference type="ARBA" id="ARBA00022801"/>
    </source>
</evidence>
<evidence type="ECO:0000313" key="6">
    <source>
        <dbReference type="EMBL" id="MBM3281883.1"/>
    </source>
</evidence>
<dbReference type="PANTHER" id="PTHR11241:SF0">
    <property type="entry name" value="DEOXYURIDINE 5'-TRIPHOSPHATE NUCLEOTIDOHYDROLASE"/>
    <property type="match status" value="1"/>
</dbReference>
<proteinExistence type="inferred from homology"/>
<dbReference type="EC" id="3.6.1.23" evidence="2"/>
<gene>
    <name evidence="6" type="ORF">FJY86_00895</name>
</gene>
<keyword evidence="3 6" id="KW-0378">Hydrolase</keyword>
<dbReference type="Proteomes" id="UP000774699">
    <property type="component" value="Unassembled WGS sequence"/>
</dbReference>
<reference evidence="6" key="1">
    <citation type="submission" date="2019-03" db="EMBL/GenBank/DDBJ databases">
        <title>Lake Tanganyika Metagenome-Assembled Genomes (MAGs).</title>
        <authorList>
            <person name="Tran P."/>
        </authorList>
    </citation>
    <scope>NUCLEOTIDE SEQUENCE</scope>
    <source>
        <strain evidence="6">M_DeepCast_50m_m2_156</strain>
    </source>
</reference>
<evidence type="ECO:0000256" key="2">
    <source>
        <dbReference type="ARBA" id="ARBA00012379"/>
    </source>
</evidence>
<dbReference type="Gene3D" id="2.70.40.10">
    <property type="match status" value="1"/>
</dbReference>
<comment type="similarity">
    <text evidence="1">Belongs to the dUTPase family.</text>
</comment>
<dbReference type="SUPFAM" id="SSF51283">
    <property type="entry name" value="dUTPase-like"/>
    <property type="match status" value="1"/>
</dbReference>
<dbReference type="InterPro" id="IPR036157">
    <property type="entry name" value="dUTPase-like_sf"/>
</dbReference>
<feature type="domain" description="dUTPase-like" evidence="5">
    <location>
        <begin position="13"/>
        <end position="139"/>
    </location>
</feature>
<dbReference type="NCBIfam" id="NF001862">
    <property type="entry name" value="PRK00601.1"/>
    <property type="match status" value="1"/>
</dbReference>
<sequence length="141" mass="15238">MHLRVKKLTPTAVLPKYANPGDAGLDIYADETVVLQPHEKKTIRTGIAFALPPNHVGLVWDKSGLASKFHLHTFAGVIDESYRGELQIVIGNFGSSPYVVEKGKKIAQLLVQPIAYARVEEVIELDETSRGGGGFGSTGLN</sequence>
<dbReference type="CDD" id="cd07557">
    <property type="entry name" value="trimeric_dUTPase"/>
    <property type="match status" value="1"/>
</dbReference>
<keyword evidence="4" id="KW-0546">Nucleotide metabolism</keyword>
<evidence type="ECO:0000313" key="7">
    <source>
        <dbReference type="Proteomes" id="UP000774699"/>
    </source>
</evidence>
<dbReference type="GO" id="GO:0006226">
    <property type="term" value="P:dUMP biosynthetic process"/>
    <property type="evidence" value="ECO:0007669"/>
    <property type="project" value="InterPro"/>
</dbReference>
<dbReference type="AlphaFoldDB" id="A0A8T4C5X0"/>
<name>A0A8T4C5X0_9ARCH</name>
<organism evidence="6 7">
    <name type="scientific">Candidatus Iainarchaeum sp</name>
    <dbReference type="NCBI Taxonomy" id="3101447"/>
    <lineage>
        <taxon>Archaea</taxon>
        <taxon>Candidatus Iainarchaeota</taxon>
        <taxon>Candidatus Iainarchaeia</taxon>
        <taxon>Candidatus Iainarchaeales</taxon>
        <taxon>Candidatus Iainarchaeaceae</taxon>
        <taxon>Candidatus Iainarchaeum</taxon>
    </lineage>
</organism>
<dbReference type="InterPro" id="IPR008181">
    <property type="entry name" value="dUTPase"/>
</dbReference>
<evidence type="ECO:0000256" key="4">
    <source>
        <dbReference type="ARBA" id="ARBA00023080"/>
    </source>
</evidence>